<accession>A0ABU4RSN0</accession>
<reference evidence="1 2" key="1">
    <citation type="submission" date="2023-11" db="EMBL/GenBank/DDBJ databases">
        <title>Gilvimarinus fulvus sp. nov., isolated from the surface of Kelp.</title>
        <authorList>
            <person name="Sun Y.Y."/>
            <person name="Gong Y."/>
            <person name="Du Z.J."/>
        </authorList>
    </citation>
    <scope>NUCLEOTIDE SEQUENCE [LARGE SCALE GENOMIC DNA]</scope>
    <source>
        <strain evidence="1 2">SDUM040013</strain>
    </source>
</reference>
<dbReference type="InterPro" id="IPR046149">
    <property type="entry name" value="DUF6151"/>
</dbReference>
<dbReference type="EMBL" id="JAXAFO010000001">
    <property type="protein sequence ID" value="MDX6847890.1"/>
    <property type="molecule type" value="Genomic_DNA"/>
</dbReference>
<evidence type="ECO:0000313" key="2">
    <source>
        <dbReference type="Proteomes" id="UP001273505"/>
    </source>
</evidence>
<sequence length="197" mass="21471">MSNSVDLKCFCGQVSGSLEIVPSASFHVHCLCCDCQSYARFLKNQERILDEHGGSELFQTYPSLMKITAGAEHIAGVQLAPKGIYRWYASCCNTPVANTLGKASVPFVGVSVKFMCFANEQEKLSALGPVTLKAFGKYAVDEMPKDAHPRFPPSFLPKILWFMFKGKIGGKNKPSPFFAGDKPVSDVQRLAVTPAGK</sequence>
<proteinExistence type="predicted"/>
<organism evidence="1 2">
    <name type="scientific">Gilvimarinus gilvus</name>
    <dbReference type="NCBI Taxonomy" id="3058038"/>
    <lineage>
        <taxon>Bacteria</taxon>
        <taxon>Pseudomonadati</taxon>
        <taxon>Pseudomonadota</taxon>
        <taxon>Gammaproteobacteria</taxon>
        <taxon>Cellvibrionales</taxon>
        <taxon>Cellvibrionaceae</taxon>
        <taxon>Gilvimarinus</taxon>
    </lineage>
</organism>
<protein>
    <submittedName>
        <fullName evidence="1">DUF6151 family protein</fullName>
    </submittedName>
</protein>
<name>A0ABU4RSN0_9GAMM</name>
<gene>
    <name evidence="1" type="ORF">SCD92_00875</name>
</gene>
<comment type="caution">
    <text evidence="1">The sequence shown here is derived from an EMBL/GenBank/DDBJ whole genome shotgun (WGS) entry which is preliminary data.</text>
</comment>
<dbReference type="Proteomes" id="UP001273505">
    <property type="component" value="Unassembled WGS sequence"/>
</dbReference>
<dbReference type="RefSeq" id="WP_302724487.1">
    <property type="nucleotide sequence ID" value="NZ_JAULRU010000797.1"/>
</dbReference>
<keyword evidence="2" id="KW-1185">Reference proteome</keyword>
<dbReference type="Pfam" id="PF19648">
    <property type="entry name" value="DUF6151"/>
    <property type="match status" value="1"/>
</dbReference>
<evidence type="ECO:0000313" key="1">
    <source>
        <dbReference type="EMBL" id="MDX6847890.1"/>
    </source>
</evidence>